<proteinExistence type="predicted"/>
<feature type="domain" description="BPL/LPL catalytic" evidence="2">
    <location>
        <begin position="24"/>
        <end position="219"/>
    </location>
</feature>
<dbReference type="Proteomes" id="UP000886101">
    <property type="component" value="Unassembled WGS sequence"/>
</dbReference>
<dbReference type="PROSITE" id="PS51733">
    <property type="entry name" value="BPL_LPL_CATALYTIC"/>
    <property type="match status" value="1"/>
</dbReference>
<dbReference type="Gene3D" id="3.30.930.10">
    <property type="entry name" value="Bira Bifunctional Protein, Domain 2"/>
    <property type="match status" value="1"/>
</dbReference>
<keyword evidence="1 3" id="KW-0436">Ligase</keyword>
<dbReference type="EMBL" id="DROK01000039">
    <property type="protein sequence ID" value="HHI96489.1"/>
    <property type="molecule type" value="Genomic_DNA"/>
</dbReference>
<evidence type="ECO:0000313" key="3">
    <source>
        <dbReference type="EMBL" id="HHI96489.1"/>
    </source>
</evidence>
<dbReference type="EC" id="6.3.4.15" evidence="3"/>
<dbReference type="InterPro" id="IPR045864">
    <property type="entry name" value="aa-tRNA-synth_II/BPL/LPL"/>
</dbReference>
<dbReference type="PANTHER" id="PTHR12835">
    <property type="entry name" value="BIOTIN PROTEIN LIGASE"/>
    <property type="match status" value="1"/>
</dbReference>
<sequence length="293" mass="32318">MAHLKGLVADFTKAYHRALADLKEKEPSLIFGLPKEEVFRRGAIIASDLQVYPELERATEILRRLIARNPSFKEGTTVVALRLTGAKGRLGRAWFAPPGGLWFSLALYDDFGPETRAWLPLLIGCALAEGVRFFGVPAGVKWVNDLLVAGKKLAGVLTEQEVCRGERWSLVGIGLNVNNPLPPDLPAISLREILGHPLPLPEVFGRVAACLAKYYGIFRAAEVRCLAGESLPFKRIFSLFSDTPGRTVVFGQDLQQEAGEIAQVLEIDEKGRLVLQKEGMRFFFSGGEILYLD</sequence>
<gene>
    <name evidence="3" type="ORF">ENJ96_01405</name>
</gene>
<dbReference type="InterPro" id="IPR004408">
    <property type="entry name" value="Biotin_CoA_COase_ligase"/>
</dbReference>
<organism evidence="3">
    <name type="scientific">Thermodesulfatator atlanticus</name>
    <dbReference type="NCBI Taxonomy" id="501497"/>
    <lineage>
        <taxon>Bacteria</taxon>
        <taxon>Pseudomonadati</taxon>
        <taxon>Thermodesulfobacteriota</taxon>
        <taxon>Thermodesulfobacteria</taxon>
        <taxon>Thermodesulfobacteriales</taxon>
        <taxon>Thermodesulfatatoraceae</taxon>
        <taxon>Thermodesulfatator</taxon>
    </lineage>
</organism>
<name>A0A7V5NYD1_9BACT</name>
<protein>
    <submittedName>
        <fullName evidence="3">Biotin--[acetyl-CoA-carboxylase] ligase</fullName>
        <ecNumber evidence="3">6.3.4.15</ecNumber>
    </submittedName>
</protein>
<evidence type="ECO:0000259" key="2">
    <source>
        <dbReference type="PROSITE" id="PS51733"/>
    </source>
</evidence>
<dbReference type="GO" id="GO:0004077">
    <property type="term" value="F:biotin--[biotin carboxyl-carrier protein] ligase activity"/>
    <property type="evidence" value="ECO:0007669"/>
    <property type="project" value="UniProtKB-EC"/>
</dbReference>
<accession>A0A7V5NYD1</accession>
<dbReference type="AlphaFoldDB" id="A0A7V5NYD1"/>
<dbReference type="Pfam" id="PF03099">
    <property type="entry name" value="BPL_LplA_LipB"/>
    <property type="match status" value="1"/>
</dbReference>
<dbReference type="SUPFAM" id="SSF55681">
    <property type="entry name" value="Class II aaRS and biotin synthetases"/>
    <property type="match status" value="1"/>
</dbReference>
<dbReference type="GO" id="GO:0005737">
    <property type="term" value="C:cytoplasm"/>
    <property type="evidence" value="ECO:0007669"/>
    <property type="project" value="TreeGrafter"/>
</dbReference>
<dbReference type="InterPro" id="IPR004143">
    <property type="entry name" value="BPL_LPL_catalytic"/>
</dbReference>
<evidence type="ECO:0000256" key="1">
    <source>
        <dbReference type="ARBA" id="ARBA00022598"/>
    </source>
</evidence>
<dbReference type="NCBIfam" id="TIGR00121">
    <property type="entry name" value="birA_ligase"/>
    <property type="match status" value="1"/>
</dbReference>
<comment type="caution">
    <text evidence="3">The sequence shown here is derived from an EMBL/GenBank/DDBJ whole genome shotgun (WGS) entry which is preliminary data.</text>
</comment>
<dbReference type="PANTHER" id="PTHR12835:SF5">
    <property type="entry name" value="BIOTIN--PROTEIN LIGASE"/>
    <property type="match status" value="1"/>
</dbReference>
<reference evidence="3" key="1">
    <citation type="journal article" date="2020" name="mSystems">
        <title>Genome- and Community-Level Interaction Insights into Carbon Utilization and Element Cycling Functions of Hydrothermarchaeota in Hydrothermal Sediment.</title>
        <authorList>
            <person name="Zhou Z."/>
            <person name="Liu Y."/>
            <person name="Xu W."/>
            <person name="Pan J."/>
            <person name="Luo Z.H."/>
            <person name="Li M."/>
        </authorList>
    </citation>
    <scope>NUCLEOTIDE SEQUENCE [LARGE SCALE GENOMIC DNA]</scope>
    <source>
        <strain evidence="3">HyVt-533</strain>
    </source>
</reference>